<evidence type="ECO:0000256" key="1">
    <source>
        <dbReference type="ARBA" id="ARBA00008760"/>
    </source>
</evidence>
<accession>A0A212RCV3</accession>
<dbReference type="OrthoDB" id="9805609at2"/>
<dbReference type="PANTHER" id="PTHR39080">
    <property type="entry name" value="50S RIBOSOMAL PROTEIN L28"/>
    <property type="match status" value="1"/>
</dbReference>
<evidence type="ECO:0000313" key="7">
    <source>
        <dbReference type="Proteomes" id="UP000197025"/>
    </source>
</evidence>
<dbReference type="Proteomes" id="UP000197025">
    <property type="component" value="Unassembled WGS sequence"/>
</dbReference>
<protein>
    <recommendedName>
        <fullName evidence="4 5">Large ribosomal subunit protein bL28</fullName>
    </recommendedName>
</protein>
<organism evidence="6 7">
    <name type="scientific">Thermoflexus hugenholtzii JAD2</name>
    <dbReference type="NCBI Taxonomy" id="877466"/>
    <lineage>
        <taxon>Bacteria</taxon>
        <taxon>Bacillati</taxon>
        <taxon>Chloroflexota</taxon>
        <taxon>Thermoflexia</taxon>
        <taxon>Thermoflexales</taxon>
        <taxon>Thermoflexaceae</taxon>
        <taxon>Thermoflexus</taxon>
    </lineage>
</organism>
<dbReference type="GO" id="GO:0005840">
    <property type="term" value="C:ribosome"/>
    <property type="evidence" value="ECO:0007669"/>
    <property type="project" value="UniProtKB-KW"/>
</dbReference>
<evidence type="ECO:0000256" key="5">
    <source>
        <dbReference type="HAMAP-Rule" id="MF_00373"/>
    </source>
</evidence>
<dbReference type="InterPro" id="IPR026569">
    <property type="entry name" value="Ribosomal_bL28"/>
</dbReference>
<sequence length="61" mass="6968">MARCEICGKGTAFGNYVSHSNHAERRRFMANVQKKRVTLNGVTRRIHICTRCLKALHKARA</sequence>
<evidence type="ECO:0000256" key="2">
    <source>
        <dbReference type="ARBA" id="ARBA00022980"/>
    </source>
</evidence>
<dbReference type="GO" id="GO:1990904">
    <property type="term" value="C:ribonucleoprotein complex"/>
    <property type="evidence" value="ECO:0007669"/>
    <property type="project" value="UniProtKB-KW"/>
</dbReference>
<dbReference type="NCBIfam" id="TIGR00009">
    <property type="entry name" value="L28"/>
    <property type="match status" value="1"/>
</dbReference>
<dbReference type="GO" id="GO:0006412">
    <property type="term" value="P:translation"/>
    <property type="evidence" value="ECO:0007669"/>
    <property type="project" value="UniProtKB-UniRule"/>
</dbReference>
<dbReference type="SUPFAM" id="SSF143800">
    <property type="entry name" value="L28p-like"/>
    <property type="match status" value="1"/>
</dbReference>
<evidence type="ECO:0000256" key="4">
    <source>
        <dbReference type="ARBA" id="ARBA00035174"/>
    </source>
</evidence>
<dbReference type="InterPro" id="IPR050096">
    <property type="entry name" value="Bacterial_rp_bL28"/>
</dbReference>
<dbReference type="InterPro" id="IPR037147">
    <property type="entry name" value="Ribosomal_bL28_sf"/>
</dbReference>
<dbReference type="GO" id="GO:0003735">
    <property type="term" value="F:structural constituent of ribosome"/>
    <property type="evidence" value="ECO:0007669"/>
    <property type="project" value="InterPro"/>
</dbReference>
<dbReference type="FunCoup" id="A0A212RCV3">
    <property type="interactions" value="176"/>
</dbReference>
<comment type="similarity">
    <text evidence="1 5">Belongs to the bacterial ribosomal protein bL28 family.</text>
</comment>
<dbReference type="InParanoid" id="A0A212RCV3"/>
<dbReference type="AlphaFoldDB" id="A0A212RCV3"/>
<gene>
    <name evidence="5" type="primary">rpmB</name>
    <name evidence="6" type="ORF">SAMN02746019_00011470</name>
</gene>
<dbReference type="InterPro" id="IPR034704">
    <property type="entry name" value="Ribosomal_bL28/bL31-like_sf"/>
</dbReference>
<dbReference type="HAMAP" id="MF_00373">
    <property type="entry name" value="Ribosomal_bL28"/>
    <property type="match status" value="1"/>
</dbReference>
<dbReference type="Pfam" id="PF00830">
    <property type="entry name" value="Ribosomal_L28"/>
    <property type="match status" value="1"/>
</dbReference>
<dbReference type="RefSeq" id="WP_088571810.1">
    <property type="nucleotide sequence ID" value="NZ_FYEK01000044.1"/>
</dbReference>
<evidence type="ECO:0000313" key="6">
    <source>
        <dbReference type="EMBL" id="SNB70105.1"/>
    </source>
</evidence>
<dbReference type="Gene3D" id="2.30.170.40">
    <property type="entry name" value="Ribosomal protein L28/L24"/>
    <property type="match status" value="1"/>
</dbReference>
<evidence type="ECO:0000256" key="3">
    <source>
        <dbReference type="ARBA" id="ARBA00023274"/>
    </source>
</evidence>
<keyword evidence="2 5" id="KW-0689">Ribosomal protein</keyword>
<proteinExistence type="inferred from homology"/>
<dbReference type="PANTHER" id="PTHR39080:SF1">
    <property type="entry name" value="LARGE RIBOSOMAL SUBUNIT PROTEIN BL28A"/>
    <property type="match status" value="1"/>
</dbReference>
<dbReference type="EMBL" id="FYEK01000044">
    <property type="protein sequence ID" value="SNB70105.1"/>
    <property type="molecule type" value="Genomic_DNA"/>
</dbReference>
<keyword evidence="3 5" id="KW-0687">Ribonucleoprotein</keyword>
<name>A0A212RCV3_9CHLR</name>
<dbReference type="InterPro" id="IPR001383">
    <property type="entry name" value="Ribosomal_bL28_bact-type"/>
</dbReference>
<keyword evidence="7" id="KW-1185">Reference proteome</keyword>
<reference evidence="7" key="1">
    <citation type="submission" date="2017-06" db="EMBL/GenBank/DDBJ databases">
        <authorList>
            <person name="Varghese N."/>
            <person name="Submissions S."/>
        </authorList>
    </citation>
    <scope>NUCLEOTIDE SEQUENCE [LARGE SCALE GENOMIC DNA]</scope>
    <source>
        <strain evidence="7">JAD2</strain>
    </source>
</reference>